<organism evidence="19 20">
    <name type="scientific">Serinibacter arcticus</name>
    <dbReference type="NCBI Taxonomy" id="1655435"/>
    <lineage>
        <taxon>Bacteria</taxon>
        <taxon>Bacillati</taxon>
        <taxon>Actinomycetota</taxon>
        <taxon>Actinomycetes</taxon>
        <taxon>Micrococcales</taxon>
        <taxon>Beutenbergiaceae</taxon>
        <taxon>Serinibacter</taxon>
    </lineage>
</organism>
<dbReference type="OrthoDB" id="9800174at2"/>
<evidence type="ECO:0000313" key="20">
    <source>
        <dbReference type="Proteomes" id="UP000245166"/>
    </source>
</evidence>
<dbReference type="GO" id="GO:0005992">
    <property type="term" value="P:trehalose biosynthetic process"/>
    <property type="evidence" value="ECO:0007669"/>
    <property type="project" value="UniProtKB-UniRule"/>
</dbReference>
<dbReference type="InterPro" id="IPR044901">
    <property type="entry name" value="Trehalose_TreZ_E-set_sf"/>
</dbReference>
<dbReference type="PIRSF" id="PIRSF006337">
    <property type="entry name" value="Trehalose_TreZ"/>
    <property type="match status" value="1"/>
</dbReference>
<proteinExistence type="inferred from homology"/>
<gene>
    <name evidence="19" type="primary">treZ</name>
    <name evidence="19" type="ORF">C8046_02840</name>
</gene>
<dbReference type="NCBIfam" id="TIGR02402">
    <property type="entry name" value="trehalose_TreZ"/>
    <property type="match status" value="1"/>
</dbReference>
<evidence type="ECO:0000256" key="14">
    <source>
        <dbReference type="PIRNR" id="PIRNR006337"/>
    </source>
</evidence>
<dbReference type="CDD" id="cd11325">
    <property type="entry name" value="AmyAc_GTHase"/>
    <property type="match status" value="1"/>
</dbReference>
<feature type="active site" description="Nucleophile" evidence="15">
    <location>
        <position position="244"/>
    </location>
</feature>
<dbReference type="Gene3D" id="3.20.20.80">
    <property type="entry name" value="Glycosidases"/>
    <property type="match status" value="1"/>
</dbReference>
<evidence type="ECO:0000256" key="7">
    <source>
        <dbReference type="ARBA" id="ARBA00022801"/>
    </source>
</evidence>
<sequence length="596" mass="63997">MTGALRVWAPSVATAAVATEGSTTPLVAVGDGWWEGPALRHGQDYAFHLDGGDARPDPRSAWQPHGVHGASRWFDASEHPWSDGSWAGRDARGAVTYELHLGTFTPEGDLDAAITRLPHLVDLGVEMVELMPVAAFNGAHGWGYDGVALWAVHGPYGGPAALQRFVDAAHAHGLGVCLDVVYNHLGPSGNYLAEFGPYFTDTHHTPWGSAVNLDAPGSAEVRRFVIENALRWLRDFHVDALRLDAVHALADTSERHVLAELSDAVAALAHEVGRPLSLVAESDLNDAIMVTPTDRGGRGMTAQWDDDVHHALHAMLEREQHGYYVDFGDASTFAAAVRDVFVHNGTFSTFRGEDWGSPVPDDVDPEAFVVFSTNHDQVGNRAIGDRPGGRCGTAASDPAPLAAAAALVLCSPFTPMLFMGEEWAATSPFQFFTDHPEAELGAAVSEGRLREFGGHGWAEVYGEDVEVPDPQDHGTFERSRLRWEEIELPGHAAMLAWHRALIDLRRTEPALARGDRHLTTVTVDPQDDGWIALHRLAPDGTSPGIAVVVNLGDDTVLVPLDGAAPVLVWDEATEVGADGVRLPARSVAVVRTPVAA</sequence>
<feature type="binding site" evidence="16">
    <location>
        <begin position="242"/>
        <end position="247"/>
    </location>
    <ligand>
        <name>substrate</name>
    </ligand>
</feature>
<dbReference type="Gene3D" id="1.10.10.760">
    <property type="entry name" value="E-set domains of sugar-utilizing enzymes"/>
    <property type="match status" value="1"/>
</dbReference>
<comment type="pathway">
    <text evidence="2 14">Glycan biosynthesis; trehalose biosynthesis.</text>
</comment>
<evidence type="ECO:0000256" key="13">
    <source>
        <dbReference type="NCBIfam" id="TIGR02402"/>
    </source>
</evidence>
<keyword evidence="7 14" id="KW-0378">Hydrolase</keyword>
<evidence type="ECO:0000256" key="15">
    <source>
        <dbReference type="PIRSR" id="PIRSR006337-1"/>
    </source>
</evidence>
<dbReference type="CDD" id="cd02853">
    <property type="entry name" value="E_set_MTHase_like_N"/>
    <property type="match status" value="1"/>
</dbReference>
<dbReference type="RefSeq" id="WP_109228171.1">
    <property type="nucleotide sequence ID" value="NZ_PYHR01000002.1"/>
</dbReference>
<dbReference type="EC" id="3.2.1.141" evidence="4 13"/>
<evidence type="ECO:0000256" key="6">
    <source>
        <dbReference type="ARBA" id="ARBA00022490"/>
    </source>
</evidence>
<keyword evidence="9 14" id="KW-0326">Glycosidase</keyword>
<feature type="domain" description="Glycosyl hydrolase family 13 catalytic" evidence="18">
    <location>
        <begin position="98"/>
        <end position="448"/>
    </location>
</feature>
<evidence type="ECO:0000256" key="1">
    <source>
        <dbReference type="ARBA" id="ARBA00004496"/>
    </source>
</evidence>
<evidence type="ECO:0000256" key="8">
    <source>
        <dbReference type="ARBA" id="ARBA00023277"/>
    </source>
</evidence>
<dbReference type="PANTHER" id="PTHR43651:SF11">
    <property type="entry name" value="MALTO-OLIGOSYLTREHALOSE TREHALOHYDROLASE"/>
    <property type="match status" value="1"/>
</dbReference>
<dbReference type="EMBL" id="PYHR01000002">
    <property type="protein sequence ID" value="PWD49788.1"/>
    <property type="molecule type" value="Genomic_DNA"/>
</dbReference>
<evidence type="ECO:0000256" key="10">
    <source>
        <dbReference type="ARBA" id="ARBA00032057"/>
    </source>
</evidence>
<evidence type="ECO:0000256" key="2">
    <source>
        <dbReference type="ARBA" id="ARBA00005199"/>
    </source>
</evidence>
<accession>A0A2U1ZS30</accession>
<feature type="binding site" evidence="16">
    <location>
        <begin position="375"/>
        <end position="380"/>
    </location>
    <ligand>
        <name>substrate</name>
    </ligand>
</feature>
<evidence type="ECO:0000256" key="17">
    <source>
        <dbReference type="PIRSR" id="PIRSR006337-3"/>
    </source>
</evidence>
<dbReference type="PANTHER" id="PTHR43651">
    <property type="entry name" value="1,4-ALPHA-GLUCAN-BRANCHING ENZYME"/>
    <property type="match status" value="1"/>
</dbReference>
<evidence type="ECO:0000256" key="12">
    <source>
        <dbReference type="ARBA" id="ARBA00034013"/>
    </source>
</evidence>
<evidence type="ECO:0000256" key="9">
    <source>
        <dbReference type="ARBA" id="ARBA00023295"/>
    </source>
</evidence>
<comment type="catalytic activity">
    <reaction evidence="12 14">
        <text>hydrolysis of (1-&gt;4)-alpha-D-glucosidic linkage in 4-alpha-D-[(1-&gt;4)-alpha-D-glucanosyl]n trehalose to yield trehalose and (1-&gt;4)-alpha-D-glucan.</text>
        <dbReference type="EC" id="3.2.1.141"/>
    </reaction>
</comment>
<evidence type="ECO:0000256" key="5">
    <source>
        <dbReference type="ARBA" id="ARBA00015938"/>
    </source>
</evidence>
<dbReference type="InterPro" id="IPR006047">
    <property type="entry name" value="GH13_cat_dom"/>
</dbReference>
<evidence type="ECO:0000256" key="11">
    <source>
        <dbReference type="ARBA" id="ARBA00033284"/>
    </source>
</evidence>
<name>A0A2U1ZS30_9MICO</name>
<keyword evidence="8" id="KW-0119">Carbohydrate metabolism</keyword>
<feature type="site" description="Transition state stabilizer" evidence="17">
    <location>
        <position position="376"/>
    </location>
</feature>
<dbReference type="Pfam" id="PF00128">
    <property type="entry name" value="Alpha-amylase"/>
    <property type="match status" value="1"/>
</dbReference>
<dbReference type="SUPFAM" id="SSF51445">
    <property type="entry name" value="(Trans)glycosidases"/>
    <property type="match status" value="1"/>
</dbReference>
<keyword evidence="20" id="KW-1185">Reference proteome</keyword>
<dbReference type="GO" id="GO:0033942">
    <property type="term" value="F:4-alpha-D-(1-&gt;4)-alpha-D-glucanotrehalose trehalohydrolase activity"/>
    <property type="evidence" value="ECO:0007669"/>
    <property type="project" value="UniProtKB-EC"/>
</dbReference>
<evidence type="ECO:0000256" key="3">
    <source>
        <dbReference type="ARBA" id="ARBA00008061"/>
    </source>
</evidence>
<dbReference type="InterPro" id="IPR013783">
    <property type="entry name" value="Ig-like_fold"/>
</dbReference>
<protein>
    <recommendedName>
        <fullName evidence="5 13">Malto-oligosyltrehalose trehalohydrolase</fullName>
        <shortName evidence="14">MTHase</shortName>
        <ecNumber evidence="4 13">3.2.1.141</ecNumber>
    </recommendedName>
    <alternativeName>
        <fullName evidence="11 14">4-alpha-D-((1-&gt;4)-alpha-D-glucano)trehalose trehalohydrolase</fullName>
    </alternativeName>
    <alternativeName>
        <fullName evidence="10 14">Maltooligosyl trehalose trehalohydrolase</fullName>
    </alternativeName>
</protein>
<evidence type="ECO:0000256" key="4">
    <source>
        <dbReference type="ARBA" id="ARBA00012268"/>
    </source>
</evidence>
<dbReference type="InterPro" id="IPR012768">
    <property type="entry name" value="Trehalose_TreZ"/>
</dbReference>
<dbReference type="UniPathway" id="UPA00299"/>
<dbReference type="AlphaFoldDB" id="A0A2U1ZS30"/>
<feature type="active site" description="Proton donor" evidence="15">
    <location>
        <position position="281"/>
    </location>
</feature>
<dbReference type="SUPFAM" id="SSF81296">
    <property type="entry name" value="E set domains"/>
    <property type="match status" value="1"/>
</dbReference>
<comment type="subcellular location">
    <subcellularLocation>
        <location evidence="1 15">Cytoplasm</location>
    </subcellularLocation>
</comment>
<reference evidence="19 20" key="1">
    <citation type="submission" date="2018-03" db="EMBL/GenBank/DDBJ databases">
        <title>Genome assembly of novel Miniimonas species PCH200.</title>
        <authorList>
            <person name="Thakur V."/>
            <person name="Kumar V."/>
            <person name="Singh D."/>
        </authorList>
    </citation>
    <scope>NUCLEOTIDE SEQUENCE [LARGE SCALE GENOMIC DNA]</scope>
    <source>
        <strain evidence="19 20">PCH200</strain>
    </source>
</reference>
<dbReference type="InterPro" id="IPR014756">
    <property type="entry name" value="Ig_E-set"/>
</dbReference>
<feature type="binding site" evidence="16">
    <location>
        <begin position="306"/>
        <end position="310"/>
    </location>
    <ligand>
        <name>substrate</name>
    </ligand>
</feature>
<dbReference type="SMART" id="SM00642">
    <property type="entry name" value="Aamy"/>
    <property type="match status" value="1"/>
</dbReference>
<evidence type="ECO:0000313" key="19">
    <source>
        <dbReference type="EMBL" id="PWD49788.1"/>
    </source>
</evidence>
<comment type="caution">
    <text evidence="19">The sequence shown here is derived from an EMBL/GenBank/DDBJ whole genome shotgun (WGS) entry which is preliminary data.</text>
</comment>
<keyword evidence="6" id="KW-0963">Cytoplasm</keyword>
<evidence type="ECO:0000256" key="16">
    <source>
        <dbReference type="PIRSR" id="PIRSR006337-2"/>
    </source>
</evidence>
<dbReference type="Gene3D" id="2.60.40.10">
    <property type="entry name" value="Immunoglobulins"/>
    <property type="match status" value="1"/>
</dbReference>
<dbReference type="GO" id="GO:0005737">
    <property type="term" value="C:cytoplasm"/>
    <property type="evidence" value="ECO:0007669"/>
    <property type="project" value="UniProtKB-SubCell"/>
</dbReference>
<dbReference type="Proteomes" id="UP000245166">
    <property type="component" value="Unassembled WGS sequence"/>
</dbReference>
<evidence type="ECO:0000259" key="18">
    <source>
        <dbReference type="SMART" id="SM00642"/>
    </source>
</evidence>
<dbReference type="InterPro" id="IPR017853">
    <property type="entry name" value="GH"/>
</dbReference>
<comment type="similarity">
    <text evidence="3 14">Belongs to the glycosyl hydrolase 13 family.</text>
</comment>